<evidence type="ECO:0000256" key="2">
    <source>
        <dbReference type="SAM" id="SignalP"/>
    </source>
</evidence>
<feature type="compositionally biased region" description="Polar residues" evidence="1">
    <location>
        <begin position="81"/>
        <end position="96"/>
    </location>
</feature>
<name>A0A1I2HD05_9BACT</name>
<dbReference type="InterPro" id="IPR005532">
    <property type="entry name" value="SUMF_dom"/>
</dbReference>
<feature type="compositionally biased region" description="Basic and acidic residues" evidence="1">
    <location>
        <begin position="62"/>
        <end position="80"/>
    </location>
</feature>
<organism evidence="4 5">
    <name type="scientific">Thermoflexibacter ruber</name>
    <dbReference type="NCBI Taxonomy" id="1003"/>
    <lineage>
        <taxon>Bacteria</taxon>
        <taxon>Pseudomonadati</taxon>
        <taxon>Bacteroidota</taxon>
        <taxon>Cytophagia</taxon>
        <taxon>Cytophagales</taxon>
        <taxon>Thermoflexibacteraceae</taxon>
        <taxon>Thermoflexibacter</taxon>
    </lineage>
</organism>
<keyword evidence="2" id="KW-0732">Signal</keyword>
<dbReference type="InterPro" id="IPR051043">
    <property type="entry name" value="Sulfatase_Mod_Factor_Kinase"/>
</dbReference>
<dbReference type="Proteomes" id="UP000199513">
    <property type="component" value="Unassembled WGS sequence"/>
</dbReference>
<evidence type="ECO:0000313" key="4">
    <source>
        <dbReference type="EMBL" id="SFF27552.1"/>
    </source>
</evidence>
<feature type="signal peptide" evidence="2">
    <location>
        <begin position="1"/>
        <end position="24"/>
    </location>
</feature>
<dbReference type="Pfam" id="PF03781">
    <property type="entry name" value="FGE-sulfatase"/>
    <property type="match status" value="1"/>
</dbReference>
<feature type="region of interest" description="Disordered" evidence="1">
    <location>
        <begin position="45"/>
        <end position="101"/>
    </location>
</feature>
<dbReference type="OrthoDB" id="1491336at2"/>
<sequence length="364" mass="40998">MNITCKAIFFALLFLLWACGSRVAEKETAREDSVIQNSTKDSASIITDERSKNQINENNTTSKEKLNGNQGKIDKLENNSKTDSVPTKSTDTQISEATGKPKKDLVPLLPEMIKVKGGSFKMGSKDPEAKDDEVNIHEVSVDDFFIGKFEITVAQFKSFVEATNYQTEAEKTGKSYIYTGSWKNMKGITWRHDARGNLRPESEYDHPVIHVSWNDAMAYCNWLSEQTKKPYRLLTEAEWEFAARGGLQSKGYKYSGSNNIDETAWYIGSSQDKGTYPTGTKRPNELGIYDLSGNVYEWCADWYDSEYYLNSPIQNPKGAESGISRVVRGGSWHDTAEKNRVASRFNGNPSYCGYNIGFRVARSQ</sequence>
<feature type="chain" id="PRO_5011618145" evidence="2">
    <location>
        <begin position="25"/>
        <end position="364"/>
    </location>
</feature>
<evidence type="ECO:0000256" key="1">
    <source>
        <dbReference type="SAM" id="MobiDB-lite"/>
    </source>
</evidence>
<dbReference type="InterPro" id="IPR042095">
    <property type="entry name" value="SUMF_sf"/>
</dbReference>
<feature type="domain" description="Sulfatase-modifying factor enzyme-like" evidence="3">
    <location>
        <begin position="109"/>
        <end position="362"/>
    </location>
</feature>
<evidence type="ECO:0000313" key="5">
    <source>
        <dbReference type="Proteomes" id="UP000199513"/>
    </source>
</evidence>
<dbReference type="PANTHER" id="PTHR23150">
    <property type="entry name" value="SULFATASE MODIFYING FACTOR 1, 2"/>
    <property type="match status" value="1"/>
</dbReference>
<dbReference type="EMBL" id="FONY01000023">
    <property type="protein sequence ID" value="SFF27552.1"/>
    <property type="molecule type" value="Genomic_DNA"/>
</dbReference>
<evidence type="ECO:0000259" key="3">
    <source>
        <dbReference type="Pfam" id="PF03781"/>
    </source>
</evidence>
<keyword evidence="5" id="KW-1185">Reference proteome</keyword>
<protein>
    <submittedName>
        <fullName evidence="4">Formylglycine-generating enzyme, required for sulfatase activity, contains SUMF1/FGE domain</fullName>
    </submittedName>
</protein>
<dbReference type="AlphaFoldDB" id="A0A1I2HD05"/>
<dbReference type="SUPFAM" id="SSF56436">
    <property type="entry name" value="C-type lectin-like"/>
    <property type="match status" value="1"/>
</dbReference>
<dbReference type="InterPro" id="IPR016187">
    <property type="entry name" value="CTDL_fold"/>
</dbReference>
<dbReference type="Gene3D" id="3.90.1580.10">
    <property type="entry name" value="paralog of FGE (formylglycine-generating enzyme)"/>
    <property type="match status" value="1"/>
</dbReference>
<dbReference type="RefSeq" id="WP_091546280.1">
    <property type="nucleotide sequence ID" value="NZ_FONY01000023.1"/>
</dbReference>
<gene>
    <name evidence="4" type="ORF">SAMN04488541_102332</name>
</gene>
<dbReference type="PANTHER" id="PTHR23150:SF19">
    <property type="entry name" value="FORMYLGLYCINE-GENERATING ENZYME"/>
    <property type="match status" value="1"/>
</dbReference>
<accession>A0A1I2HD05</accession>
<reference evidence="5" key="1">
    <citation type="submission" date="2016-10" db="EMBL/GenBank/DDBJ databases">
        <authorList>
            <person name="Varghese N."/>
            <person name="Submissions S."/>
        </authorList>
    </citation>
    <scope>NUCLEOTIDE SEQUENCE [LARGE SCALE GENOMIC DNA]</scope>
    <source>
        <strain>GEY</strain>
        <strain evidence="5">DSM 9560</strain>
    </source>
</reference>
<dbReference type="STRING" id="1003.SAMN04488541_102332"/>
<proteinExistence type="predicted"/>
<dbReference type="GO" id="GO:0120147">
    <property type="term" value="F:formylglycine-generating oxidase activity"/>
    <property type="evidence" value="ECO:0007669"/>
    <property type="project" value="TreeGrafter"/>
</dbReference>